<dbReference type="EMBL" id="AP019736">
    <property type="protein sequence ID" value="BBL06344.1"/>
    <property type="molecule type" value="Genomic_DNA"/>
</dbReference>
<evidence type="ECO:0000256" key="8">
    <source>
        <dbReference type="ARBA" id="ARBA00023065"/>
    </source>
</evidence>
<dbReference type="KEGG" id="ada:A5CPEGH6_09820"/>
<proteinExistence type="inferred from homology"/>
<dbReference type="InterPro" id="IPR037066">
    <property type="entry name" value="Plug_dom_sf"/>
</dbReference>
<evidence type="ECO:0000256" key="11">
    <source>
        <dbReference type="ARBA" id="ARBA00023237"/>
    </source>
</evidence>
<accession>A0A4Y1X0S9</accession>
<dbReference type="Pfam" id="PF07715">
    <property type="entry name" value="Plug"/>
    <property type="match status" value="1"/>
</dbReference>
<evidence type="ECO:0000313" key="16">
    <source>
        <dbReference type="EMBL" id="BBL06344.1"/>
    </source>
</evidence>
<reference evidence="17" key="1">
    <citation type="submission" date="2019-06" db="EMBL/GenBank/DDBJ databases">
        <title>Alistipes onderdonkii subsp. vulgaris subsp. nov., Alistipes dispar sp. nov. and Alistipes communis sp. nov., isolated from human faeces, and creation of Alistipes onderdonkii subsp. onderdonkii subsp. nov.</title>
        <authorList>
            <person name="Sakamoto M."/>
            <person name="Ikeyama N."/>
            <person name="Ogata Y."/>
            <person name="Suda W."/>
            <person name="Iino T."/>
            <person name="Hattori M."/>
            <person name="Ohkuma M."/>
        </authorList>
    </citation>
    <scope>NUCLEOTIDE SEQUENCE [LARGE SCALE GENOMIC DNA]</scope>
    <source>
        <strain evidence="17">5CPEGH6</strain>
    </source>
</reference>
<dbReference type="PANTHER" id="PTHR32552">
    <property type="entry name" value="FERRICHROME IRON RECEPTOR-RELATED"/>
    <property type="match status" value="1"/>
</dbReference>
<comment type="similarity">
    <text evidence="12 13">Belongs to the TonB-dependent receptor family.</text>
</comment>
<gene>
    <name evidence="16" type="ORF">A5CPEGH6_09820</name>
</gene>
<dbReference type="GO" id="GO:0009279">
    <property type="term" value="C:cell outer membrane"/>
    <property type="evidence" value="ECO:0007669"/>
    <property type="project" value="UniProtKB-SubCell"/>
</dbReference>
<evidence type="ECO:0000256" key="1">
    <source>
        <dbReference type="ARBA" id="ARBA00004571"/>
    </source>
</evidence>
<dbReference type="GeneID" id="98672962"/>
<evidence type="ECO:0000256" key="6">
    <source>
        <dbReference type="ARBA" id="ARBA00022729"/>
    </source>
</evidence>
<keyword evidence="8" id="KW-0406">Ion transport</keyword>
<keyword evidence="6" id="KW-0732">Signal</keyword>
<evidence type="ECO:0000256" key="10">
    <source>
        <dbReference type="ARBA" id="ARBA00023136"/>
    </source>
</evidence>
<keyword evidence="3 12" id="KW-1134">Transmembrane beta strand</keyword>
<dbReference type="SUPFAM" id="SSF56935">
    <property type="entry name" value="Porins"/>
    <property type="match status" value="1"/>
</dbReference>
<dbReference type="Proteomes" id="UP000319374">
    <property type="component" value="Chromosome"/>
</dbReference>
<dbReference type="InterPro" id="IPR023997">
    <property type="entry name" value="TonB-dep_OMP_SusC/RagA_CS"/>
</dbReference>
<keyword evidence="11 12" id="KW-0998">Cell outer membrane</keyword>
<evidence type="ECO:0000256" key="2">
    <source>
        <dbReference type="ARBA" id="ARBA00022448"/>
    </source>
</evidence>
<evidence type="ECO:0000259" key="15">
    <source>
        <dbReference type="Pfam" id="PF07715"/>
    </source>
</evidence>
<evidence type="ECO:0000256" key="3">
    <source>
        <dbReference type="ARBA" id="ARBA00022452"/>
    </source>
</evidence>
<dbReference type="Pfam" id="PF00593">
    <property type="entry name" value="TonB_dep_Rec_b-barrel"/>
    <property type="match status" value="1"/>
</dbReference>
<dbReference type="NCBIfam" id="TIGR04056">
    <property type="entry name" value="OMP_RagA_SusC"/>
    <property type="match status" value="1"/>
</dbReference>
<feature type="domain" description="TonB-dependent receptor-like beta-barrel" evidence="14">
    <location>
        <begin position="402"/>
        <end position="868"/>
    </location>
</feature>
<evidence type="ECO:0000256" key="9">
    <source>
        <dbReference type="ARBA" id="ARBA00023077"/>
    </source>
</evidence>
<dbReference type="Gene3D" id="2.60.40.1120">
    <property type="entry name" value="Carboxypeptidase-like, regulatory domain"/>
    <property type="match status" value="1"/>
</dbReference>
<sequence length="1022" mass="112777">MCIVEPATALRANAQGGGNGTLEGVVKDASGPLLGATVIVKNTTRGTTTDMDGKFFLDGLQNGDVLQVTYVGYDPYEVAYAGQTALEILMQETANQLNAVVVTAMGIERQSKTLTYAAETVGGDDVADIKSINMINSLQGKSAGLQITPNSTGAGGSSKILFRGNKSISGSNQPLVVVDGVPLMMNTSFGEDGLASQVKSNYGGDRDGGDAMSTINPDDIASISLLKGASAAALYGAVAANGAIMITTKSASAGRISVSVSSNTTIDTPISLPDFQNTYGSADQTYSWGGKLSSKAPNYAKEFYQTGWTTNNSVSINGGSENLRAYFSYGNVSSGGITPENDYSQHTLNSKVGFDLFNDHVKVDFTAKYVNQHVANQPAAGWLFNPMTGAYLFPRGEDWNYYKNNYEVYDPTLNANVHNWVNTSLEQFDNPYWILNRQKPISERNRYEFGGQIKYQIIDGLSVTGRMRYERSDDNFKHNLYASSTANRYPMGRMKDNRYFSEQLYADALVQYNHTWGDFSLNATAGASMMRTQSSNVDLWAEGTKFSMTDGKPNGNVMYPNIFNPANYYANMAKQGLTRKRLNAVFATATFGYKDGLFLDVTARNDWSSTLAFTDSYSFFYPSVGASLLLDRFVDMGSNIDLFKFRASYSIVGNDVPAYMTNPLYTLGSQGAITPPEKAPFRTLEPEKTHSFEAGFDGEFFQHRLHVNATYYKTNTKNQFFAITTPWGTGYRQQYVNAGNVQNQGFELSLGWFQDFGNEFTWSTDLNLSYNDNKIIELVDGLQDGLSLSNFGGAQVVLKEGGHFGDLYVRHVMHDEKTGKMLVTDVKDDKGNVLYSVPTLSGEGITDLKYVGDMNSKVNMGWNNTFRYKDFSLSFLIDFRFGGKVLSMTEAGLDAWGVSQRTADARDKGYVVREGVRFDNVEEYYKAMGALNYNAQYNNEDYVYDATNVRMREISFGYTFRDLFGQSKNLTLSLIARNLFFFYKDAPMDPDVSMGTANGVQGFDIFNLPTTRSFGLNVKLNF</sequence>
<evidence type="ECO:0000259" key="14">
    <source>
        <dbReference type="Pfam" id="PF00593"/>
    </source>
</evidence>
<dbReference type="InterPro" id="IPR039426">
    <property type="entry name" value="TonB-dep_rcpt-like"/>
</dbReference>
<dbReference type="InterPro" id="IPR008969">
    <property type="entry name" value="CarboxyPept-like_regulatory"/>
</dbReference>
<dbReference type="Gene3D" id="2.170.130.10">
    <property type="entry name" value="TonB-dependent receptor, plug domain"/>
    <property type="match status" value="1"/>
</dbReference>
<dbReference type="GO" id="GO:0015344">
    <property type="term" value="F:siderophore uptake transmembrane transporter activity"/>
    <property type="evidence" value="ECO:0007669"/>
    <property type="project" value="TreeGrafter"/>
</dbReference>
<organism evidence="16 17">
    <name type="scientific">Alistipes dispar</name>
    <dbReference type="NCBI Taxonomy" id="2585119"/>
    <lineage>
        <taxon>Bacteria</taxon>
        <taxon>Pseudomonadati</taxon>
        <taxon>Bacteroidota</taxon>
        <taxon>Bacteroidia</taxon>
        <taxon>Bacteroidales</taxon>
        <taxon>Rikenellaceae</taxon>
        <taxon>Alistipes</taxon>
    </lineage>
</organism>
<dbReference type="AlphaFoldDB" id="A0A4Y1X0S9"/>
<dbReference type="SUPFAM" id="SSF49464">
    <property type="entry name" value="Carboxypeptidase regulatory domain-like"/>
    <property type="match status" value="1"/>
</dbReference>
<protein>
    <submittedName>
        <fullName evidence="16">SusC/RagA family TonB-linked outer membrane protein</fullName>
    </submittedName>
</protein>
<keyword evidence="17" id="KW-1185">Reference proteome</keyword>
<keyword evidence="10 12" id="KW-0472">Membrane</keyword>
<evidence type="ECO:0000256" key="5">
    <source>
        <dbReference type="ARBA" id="ARBA00022692"/>
    </source>
</evidence>
<keyword evidence="9 13" id="KW-0798">TonB box</keyword>
<keyword evidence="4" id="KW-0410">Iron transport</keyword>
<keyword evidence="7" id="KW-0408">Iron</keyword>
<feature type="domain" description="TonB-dependent receptor plug" evidence="15">
    <location>
        <begin position="113"/>
        <end position="243"/>
    </location>
</feature>
<dbReference type="RefSeq" id="WP_232522957.1">
    <property type="nucleotide sequence ID" value="NZ_AP019736.1"/>
</dbReference>
<dbReference type="InterPro" id="IPR036942">
    <property type="entry name" value="Beta-barrel_TonB_sf"/>
</dbReference>
<dbReference type="PROSITE" id="PS52016">
    <property type="entry name" value="TONB_DEPENDENT_REC_3"/>
    <property type="match status" value="1"/>
</dbReference>
<dbReference type="Gene3D" id="2.40.170.20">
    <property type="entry name" value="TonB-dependent receptor, beta-barrel domain"/>
    <property type="match status" value="1"/>
</dbReference>
<evidence type="ECO:0000256" key="12">
    <source>
        <dbReference type="PROSITE-ProRule" id="PRU01360"/>
    </source>
</evidence>
<name>A0A4Y1X0S9_9BACT</name>
<dbReference type="InterPro" id="IPR000531">
    <property type="entry name" value="Beta-barrel_TonB"/>
</dbReference>
<dbReference type="NCBIfam" id="TIGR04057">
    <property type="entry name" value="SusC_RagA_signa"/>
    <property type="match status" value="1"/>
</dbReference>
<evidence type="ECO:0000256" key="13">
    <source>
        <dbReference type="RuleBase" id="RU003357"/>
    </source>
</evidence>
<dbReference type="InterPro" id="IPR012910">
    <property type="entry name" value="Plug_dom"/>
</dbReference>
<dbReference type="InterPro" id="IPR023996">
    <property type="entry name" value="TonB-dep_OMP_SusC/RagA"/>
</dbReference>
<keyword evidence="5 12" id="KW-0812">Transmembrane</keyword>
<evidence type="ECO:0000256" key="4">
    <source>
        <dbReference type="ARBA" id="ARBA00022496"/>
    </source>
</evidence>
<keyword evidence="2 12" id="KW-0813">Transport</keyword>
<dbReference type="Pfam" id="PF13715">
    <property type="entry name" value="CarbopepD_reg_2"/>
    <property type="match status" value="1"/>
</dbReference>
<comment type="subcellular location">
    <subcellularLocation>
        <location evidence="1 12">Cell outer membrane</location>
        <topology evidence="1 12">Multi-pass membrane protein</topology>
    </subcellularLocation>
</comment>
<dbReference type="PANTHER" id="PTHR32552:SF68">
    <property type="entry name" value="FERRICHROME OUTER MEMBRANE TRANSPORTER_PHAGE RECEPTOR"/>
    <property type="match status" value="1"/>
</dbReference>
<evidence type="ECO:0000256" key="7">
    <source>
        <dbReference type="ARBA" id="ARBA00023004"/>
    </source>
</evidence>
<evidence type="ECO:0000313" key="17">
    <source>
        <dbReference type="Proteomes" id="UP000319374"/>
    </source>
</evidence>